<dbReference type="AlphaFoldDB" id="A0A2H3JJN3"/>
<evidence type="ECO:0000313" key="2">
    <source>
        <dbReference type="EMBL" id="PCH38989.1"/>
    </source>
</evidence>
<feature type="region of interest" description="Disordered" evidence="1">
    <location>
        <begin position="52"/>
        <end position="84"/>
    </location>
</feature>
<sequence>MWTAKWHLTRAHCQPNIQLAPLAAAFTSICISRIILNLREACFVKQDPSEYRNTTRNEMNDTLQFRPQRVTARSRDVPTTGTVPAIDVHASISEDIRADSVQSQMIEAHRREEGDVESARREIHRCFDDDLSDDLLTDDERA</sequence>
<keyword evidence="3" id="KW-1185">Reference proteome</keyword>
<organism evidence="2 3">
    <name type="scientific">Wolfiporia cocos (strain MD-104)</name>
    <name type="common">Brown rot fungus</name>
    <dbReference type="NCBI Taxonomy" id="742152"/>
    <lineage>
        <taxon>Eukaryota</taxon>
        <taxon>Fungi</taxon>
        <taxon>Dikarya</taxon>
        <taxon>Basidiomycota</taxon>
        <taxon>Agaricomycotina</taxon>
        <taxon>Agaricomycetes</taxon>
        <taxon>Polyporales</taxon>
        <taxon>Phaeolaceae</taxon>
        <taxon>Wolfiporia</taxon>
    </lineage>
</organism>
<protein>
    <submittedName>
        <fullName evidence="2">Uncharacterized protein</fullName>
    </submittedName>
</protein>
<dbReference type="EMBL" id="KB467943">
    <property type="protein sequence ID" value="PCH38989.1"/>
    <property type="molecule type" value="Genomic_DNA"/>
</dbReference>
<name>A0A2H3JJN3_WOLCO</name>
<dbReference type="Proteomes" id="UP000218811">
    <property type="component" value="Unassembled WGS sequence"/>
</dbReference>
<reference evidence="2 3" key="1">
    <citation type="journal article" date="2012" name="Science">
        <title>The Paleozoic origin of enzymatic lignin decomposition reconstructed from 31 fungal genomes.</title>
        <authorList>
            <person name="Floudas D."/>
            <person name="Binder M."/>
            <person name="Riley R."/>
            <person name="Barry K."/>
            <person name="Blanchette R.A."/>
            <person name="Henrissat B."/>
            <person name="Martinez A.T."/>
            <person name="Otillar R."/>
            <person name="Spatafora J.W."/>
            <person name="Yadav J.S."/>
            <person name="Aerts A."/>
            <person name="Benoit I."/>
            <person name="Boyd A."/>
            <person name="Carlson A."/>
            <person name="Copeland A."/>
            <person name="Coutinho P.M."/>
            <person name="de Vries R.P."/>
            <person name="Ferreira P."/>
            <person name="Findley K."/>
            <person name="Foster B."/>
            <person name="Gaskell J."/>
            <person name="Glotzer D."/>
            <person name="Gorecki P."/>
            <person name="Heitman J."/>
            <person name="Hesse C."/>
            <person name="Hori C."/>
            <person name="Igarashi K."/>
            <person name="Jurgens J.A."/>
            <person name="Kallen N."/>
            <person name="Kersten P."/>
            <person name="Kohler A."/>
            <person name="Kuees U."/>
            <person name="Kumar T.K.A."/>
            <person name="Kuo A."/>
            <person name="LaButti K."/>
            <person name="Larrondo L.F."/>
            <person name="Lindquist E."/>
            <person name="Ling A."/>
            <person name="Lombard V."/>
            <person name="Lucas S."/>
            <person name="Lundell T."/>
            <person name="Martin R."/>
            <person name="McLaughlin D.J."/>
            <person name="Morgenstern I."/>
            <person name="Morin E."/>
            <person name="Murat C."/>
            <person name="Nagy L.G."/>
            <person name="Nolan M."/>
            <person name="Ohm R.A."/>
            <person name="Patyshakuliyeva A."/>
            <person name="Rokas A."/>
            <person name="Ruiz-Duenas F.J."/>
            <person name="Sabat G."/>
            <person name="Salamov A."/>
            <person name="Samejima M."/>
            <person name="Schmutz J."/>
            <person name="Slot J.C."/>
            <person name="St John F."/>
            <person name="Stenlid J."/>
            <person name="Sun H."/>
            <person name="Sun S."/>
            <person name="Syed K."/>
            <person name="Tsang A."/>
            <person name="Wiebenga A."/>
            <person name="Young D."/>
            <person name="Pisabarro A."/>
            <person name="Eastwood D.C."/>
            <person name="Martin F."/>
            <person name="Cullen D."/>
            <person name="Grigoriev I.V."/>
            <person name="Hibbett D.S."/>
        </authorList>
    </citation>
    <scope>NUCLEOTIDE SEQUENCE [LARGE SCALE GENOMIC DNA]</scope>
    <source>
        <strain evidence="2 3">MD-104</strain>
    </source>
</reference>
<gene>
    <name evidence="2" type="ORF">WOLCODRAFT_158515</name>
</gene>
<accession>A0A2H3JJN3</accession>
<evidence type="ECO:0000313" key="3">
    <source>
        <dbReference type="Proteomes" id="UP000218811"/>
    </source>
</evidence>
<evidence type="ECO:0000256" key="1">
    <source>
        <dbReference type="SAM" id="MobiDB-lite"/>
    </source>
</evidence>
<proteinExistence type="predicted"/>
<feature type="region of interest" description="Disordered" evidence="1">
    <location>
        <begin position="99"/>
        <end position="119"/>
    </location>
</feature>
<feature type="compositionally biased region" description="Basic and acidic residues" evidence="1">
    <location>
        <begin position="107"/>
        <end position="119"/>
    </location>
</feature>